<keyword evidence="2" id="KW-1185">Reference proteome</keyword>
<dbReference type="Gene3D" id="3.40.190.10">
    <property type="entry name" value="Periplasmic binding protein-like II"/>
    <property type="match status" value="1"/>
</dbReference>
<gene>
    <name evidence="1" type="ORF">GCM10010923_02200</name>
</gene>
<organism evidence="1 2">
    <name type="scientific">Blastomonas marina</name>
    <dbReference type="NCBI Taxonomy" id="1867408"/>
    <lineage>
        <taxon>Bacteria</taxon>
        <taxon>Pseudomonadati</taxon>
        <taxon>Pseudomonadota</taxon>
        <taxon>Alphaproteobacteria</taxon>
        <taxon>Sphingomonadales</taxon>
        <taxon>Sphingomonadaceae</taxon>
        <taxon>Blastomonas</taxon>
    </lineage>
</organism>
<evidence type="ECO:0000313" key="1">
    <source>
        <dbReference type="EMBL" id="GFZ97709.1"/>
    </source>
</evidence>
<proteinExistence type="predicted"/>
<evidence type="ECO:0000313" key="2">
    <source>
        <dbReference type="Proteomes" id="UP000603317"/>
    </source>
</evidence>
<accession>A0ABQ1F339</accession>
<dbReference type="Proteomes" id="UP000603317">
    <property type="component" value="Unassembled WGS sequence"/>
</dbReference>
<sequence>MISSLSGGAHRLFSIVLPSFALSLGACSIPRDPSGTMDRVEQSGTLRLGVIEGAEMNEASRRTLARVLDRTGSRPETQRGDSEVVLARLKKGEIDLVYGELAMDSPWSREVAFSAPQGLLAKAPKSEPVPRFAVMNGENGWLMLVSEASK</sequence>
<dbReference type="EMBL" id="BMID01000001">
    <property type="protein sequence ID" value="GFZ97709.1"/>
    <property type="molecule type" value="Genomic_DNA"/>
</dbReference>
<reference evidence="2" key="1">
    <citation type="journal article" date="2019" name="Int. J. Syst. Evol. Microbiol.">
        <title>The Global Catalogue of Microorganisms (GCM) 10K type strain sequencing project: providing services to taxonomists for standard genome sequencing and annotation.</title>
        <authorList>
            <consortium name="The Broad Institute Genomics Platform"/>
            <consortium name="The Broad Institute Genome Sequencing Center for Infectious Disease"/>
            <person name="Wu L."/>
            <person name="Ma J."/>
        </authorList>
    </citation>
    <scope>NUCLEOTIDE SEQUENCE [LARGE SCALE GENOMIC DNA]</scope>
    <source>
        <strain evidence="2">CGMCC 1.15297</strain>
    </source>
</reference>
<protein>
    <submittedName>
        <fullName evidence="1">Uncharacterized protein</fullName>
    </submittedName>
</protein>
<comment type="caution">
    <text evidence="1">The sequence shown here is derived from an EMBL/GenBank/DDBJ whole genome shotgun (WGS) entry which is preliminary data.</text>
</comment>
<name>A0ABQ1F339_9SPHN</name>